<dbReference type="SUPFAM" id="SSF81301">
    <property type="entry name" value="Nucleotidyltransferase"/>
    <property type="match status" value="1"/>
</dbReference>
<proteinExistence type="predicted"/>
<dbReference type="PANTHER" id="PTHR41773">
    <property type="entry name" value="GTP PYROPHOSPHATASE-RELATED"/>
    <property type="match status" value="1"/>
</dbReference>
<dbReference type="Proteomes" id="UP001231109">
    <property type="component" value="Unassembled WGS sequence"/>
</dbReference>
<dbReference type="Pfam" id="PF04607">
    <property type="entry name" value="RelA_SpoT"/>
    <property type="match status" value="1"/>
</dbReference>
<dbReference type="EMBL" id="JAPJDZ010000032">
    <property type="protein sequence ID" value="MDP5136873.1"/>
    <property type="molecule type" value="Genomic_DNA"/>
</dbReference>
<dbReference type="SMART" id="SM00954">
    <property type="entry name" value="RelA_SpoT"/>
    <property type="match status" value="1"/>
</dbReference>
<accession>A0ABT9I0I0</accession>
<reference evidence="2 3" key="1">
    <citation type="submission" date="2022-11" db="EMBL/GenBank/DDBJ databases">
        <title>Viruses from the air-sea interface of a natural surface slick.</title>
        <authorList>
            <person name="Rahlff J."/>
            <person name="Holmfeldt K."/>
        </authorList>
    </citation>
    <scope>NUCLEOTIDE SEQUENCE [LARGE SCALE GENOMIC DNA]</scope>
    <source>
        <strain evidence="2 3">SMS4</strain>
    </source>
</reference>
<dbReference type="InterPro" id="IPR043519">
    <property type="entry name" value="NT_sf"/>
</dbReference>
<dbReference type="PANTHER" id="PTHR41773:SF1">
    <property type="entry name" value="RELA_SPOT DOMAIN-CONTAINING PROTEIN"/>
    <property type="match status" value="1"/>
</dbReference>
<name>A0ABT9I0I0_9GAMM</name>
<organism evidence="2 3">
    <name type="scientific">Rheinheimera baltica</name>
    <dbReference type="NCBI Taxonomy" id="67576"/>
    <lineage>
        <taxon>Bacteria</taxon>
        <taxon>Pseudomonadati</taxon>
        <taxon>Pseudomonadota</taxon>
        <taxon>Gammaproteobacteria</taxon>
        <taxon>Chromatiales</taxon>
        <taxon>Chromatiaceae</taxon>
        <taxon>Rheinheimera</taxon>
    </lineage>
</organism>
<keyword evidence="3" id="KW-1185">Reference proteome</keyword>
<evidence type="ECO:0000313" key="3">
    <source>
        <dbReference type="Proteomes" id="UP001231109"/>
    </source>
</evidence>
<sequence length="357" mass="41924">MASLDFEKEKNQFREYYSNNLRLLQGATDSFRTLIDVLLTHSENIYISKVEGRVKEKEECVKKFNIKYRKKLEESQVEYEIKDHITDLIGIRVVCLYEDDIDKVKNVLSQHFSVIDETNKISQIESTEDSFGYKGLHLDLKLGESRREMPEYKAFVGFNFEIQIRTIIQDSWSVLDHKIKYKKSIPNFLKRRINTLAALFELADREFKEIRLATEAEIEKAESEETEDSHTLAEGQVGPIKWSRNGHLNAFGFLKIAKHFFNDYEFEDFKVDGFTEEIVSIEPGLTRTDFNEYMKATIAKVKRYKSYFEKQGDSKESLNPYTIIRHCLYLSDKEKYSSFLTNVSKEAFDKWLSENDG</sequence>
<evidence type="ECO:0000313" key="2">
    <source>
        <dbReference type="EMBL" id="MDP5136873.1"/>
    </source>
</evidence>
<protein>
    <recommendedName>
        <fullName evidence="1">RelA/SpoT domain-containing protein</fullName>
    </recommendedName>
</protein>
<dbReference type="Gene3D" id="3.30.460.10">
    <property type="entry name" value="Beta Polymerase, domain 2"/>
    <property type="match status" value="1"/>
</dbReference>
<comment type="caution">
    <text evidence="2">The sequence shown here is derived from an EMBL/GenBank/DDBJ whole genome shotgun (WGS) entry which is preliminary data.</text>
</comment>
<dbReference type="InterPro" id="IPR007685">
    <property type="entry name" value="RelA_SpoT"/>
</dbReference>
<dbReference type="Gene3D" id="1.10.287.860">
    <property type="entry name" value="Nucleotidyltransferase"/>
    <property type="match status" value="1"/>
</dbReference>
<gene>
    <name evidence="2" type="ORF">ORJ04_13040</name>
</gene>
<dbReference type="RefSeq" id="WP_305976363.1">
    <property type="nucleotide sequence ID" value="NZ_JAPJDZ010000032.1"/>
</dbReference>
<evidence type="ECO:0000259" key="1">
    <source>
        <dbReference type="SMART" id="SM00954"/>
    </source>
</evidence>
<feature type="domain" description="RelA/SpoT" evidence="1">
    <location>
        <begin position="52"/>
        <end position="187"/>
    </location>
</feature>
<dbReference type="CDD" id="cd05399">
    <property type="entry name" value="NT_Rel-Spo_like"/>
    <property type="match status" value="1"/>
</dbReference>